<name>A0A3D8GW67_9BACI</name>
<dbReference type="Proteomes" id="UP000257144">
    <property type="component" value="Unassembled WGS sequence"/>
</dbReference>
<feature type="transmembrane region" description="Helical" evidence="6">
    <location>
        <begin position="12"/>
        <end position="33"/>
    </location>
</feature>
<evidence type="ECO:0000256" key="5">
    <source>
        <dbReference type="ARBA" id="ARBA00023136"/>
    </source>
</evidence>
<dbReference type="OrthoDB" id="128422at2"/>
<dbReference type="AlphaFoldDB" id="A0A3D8GW67"/>
<dbReference type="InterPro" id="IPR019108">
    <property type="entry name" value="Caa3_assmbl_CtaG-rel"/>
</dbReference>
<evidence type="ECO:0000313" key="8">
    <source>
        <dbReference type="Proteomes" id="UP000257144"/>
    </source>
</evidence>
<keyword evidence="8" id="KW-1185">Reference proteome</keyword>
<keyword evidence="4 6" id="KW-1133">Transmembrane helix</keyword>
<organism evidence="7 8">
    <name type="scientific">Neobacillus piezotolerans</name>
    <dbReference type="NCBI Taxonomy" id="2259171"/>
    <lineage>
        <taxon>Bacteria</taxon>
        <taxon>Bacillati</taxon>
        <taxon>Bacillota</taxon>
        <taxon>Bacilli</taxon>
        <taxon>Bacillales</taxon>
        <taxon>Bacillaceae</taxon>
        <taxon>Neobacillus</taxon>
    </lineage>
</organism>
<feature type="transmembrane region" description="Helical" evidence="6">
    <location>
        <begin position="154"/>
        <end position="174"/>
    </location>
</feature>
<reference evidence="7 8" key="1">
    <citation type="submission" date="2018-07" db="EMBL/GenBank/DDBJ databases">
        <title>Bacillus sp. YLB-04 draft genome sequence.</title>
        <authorList>
            <person name="Yu L."/>
            <person name="Tang X."/>
        </authorList>
    </citation>
    <scope>NUCLEOTIDE SEQUENCE [LARGE SCALE GENOMIC DNA]</scope>
    <source>
        <strain evidence="7 8">YLB-04</strain>
    </source>
</reference>
<dbReference type="Pfam" id="PF09678">
    <property type="entry name" value="Caa3_CtaG"/>
    <property type="match status" value="1"/>
</dbReference>
<evidence type="ECO:0000256" key="4">
    <source>
        <dbReference type="ARBA" id="ARBA00022989"/>
    </source>
</evidence>
<keyword evidence="5 6" id="KW-0472">Membrane</keyword>
<gene>
    <name evidence="7" type="primary">ctaG</name>
    <name evidence="7" type="ORF">DRW41_02475</name>
</gene>
<feature type="transmembrane region" description="Helical" evidence="6">
    <location>
        <begin position="124"/>
        <end position="142"/>
    </location>
</feature>
<dbReference type="EMBL" id="QNQT01000001">
    <property type="protein sequence ID" value="RDU38449.1"/>
    <property type="molecule type" value="Genomic_DNA"/>
</dbReference>
<evidence type="ECO:0000313" key="7">
    <source>
        <dbReference type="EMBL" id="RDU38449.1"/>
    </source>
</evidence>
<evidence type="ECO:0000256" key="2">
    <source>
        <dbReference type="ARBA" id="ARBA00022475"/>
    </source>
</evidence>
<feature type="transmembrane region" description="Helical" evidence="6">
    <location>
        <begin position="45"/>
        <end position="64"/>
    </location>
</feature>
<feature type="transmembrane region" description="Helical" evidence="6">
    <location>
        <begin position="186"/>
        <end position="205"/>
    </location>
</feature>
<keyword evidence="3 6" id="KW-0812">Transmembrane</keyword>
<dbReference type="NCBIfam" id="TIGR02737">
    <property type="entry name" value="caa3_CtaG"/>
    <property type="match status" value="1"/>
</dbReference>
<evidence type="ECO:0000256" key="3">
    <source>
        <dbReference type="ARBA" id="ARBA00022692"/>
    </source>
</evidence>
<dbReference type="RefSeq" id="WP_115450370.1">
    <property type="nucleotide sequence ID" value="NZ_QNQT01000001.1"/>
</dbReference>
<evidence type="ECO:0000256" key="1">
    <source>
        <dbReference type="ARBA" id="ARBA00004651"/>
    </source>
</evidence>
<accession>A0A3D8GW67</accession>
<dbReference type="InterPro" id="IPR014108">
    <property type="entry name" value="Caa3-assmbl_CtaG"/>
</dbReference>
<dbReference type="GO" id="GO:0005886">
    <property type="term" value="C:plasma membrane"/>
    <property type="evidence" value="ECO:0007669"/>
    <property type="project" value="UniProtKB-SubCell"/>
</dbReference>
<protein>
    <submittedName>
        <fullName evidence="7">Cytochrome c oxidase assembly factor CtaG</fullName>
    </submittedName>
</protein>
<evidence type="ECO:0000256" key="6">
    <source>
        <dbReference type="SAM" id="Phobius"/>
    </source>
</evidence>
<comment type="subcellular location">
    <subcellularLocation>
        <location evidence="1">Cell membrane</location>
        <topology evidence="1">Multi-pass membrane protein</topology>
    </subcellularLocation>
</comment>
<keyword evidence="2" id="KW-1003">Cell membrane</keyword>
<comment type="caution">
    <text evidence="7">The sequence shown here is derived from an EMBL/GenBank/DDBJ whole genome shotgun (WGS) entry which is preliminary data.</text>
</comment>
<sequence>MLTLDIFGFQALWSPYFLLSIVVLTVAYFLLTVNFRGRFTESEPLTAKQASYFVTAMILIYAIKGSPLDLMGHITLWAHMIQMASLYLIVPPLLVMGIPPWLWRAVLGVPVVSTIFSFMTKPLIALVLFNGLFSIYHIPLVFDTVKQSMLLHAGYTGMLFFLAIIMWWPIVAVLPDHQSLSGLKKVGYIFADGILITPACALIIFSNSPLYATFSDPVLWAKSMELCVSPTLLAGLDLSGPEMFSSMSLLEDQRLGGVVMKIIQEVVYAVFLGKVFFEWYRKEQTGIDPEPEPIVAE</sequence>
<proteinExistence type="predicted"/>